<dbReference type="Gene3D" id="4.10.410.60">
    <property type="match status" value="1"/>
</dbReference>
<evidence type="ECO:0000256" key="1">
    <source>
        <dbReference type="ARBA" id="ARBA00004173"/>
    </source>
</evidence>
<evidence type="ECO:0000256" key="5">
    <source>
        <dbReference type="ARBA" id="ARBA00023128"/>
    </source>
</evidence>
<name>A0A834I386_RHYFE</name>
<evidence type="ECO:0000256" key="7">
    <source>
        <dbReference type="ARBA" id="ARBA00035273"/>
    </source>
</evidence>
<comment type="subcellular location">
    <subcellularLocation>
        <location evidence="1">Mitochondrion</location>
    </subcellularLocation>
</comment>
<dbReference type="AlphaFoldDB" id="A0A834I386"/>
<dbReference type="GO" id="GO:0003735">
    <property type="term" value="F:structural constituent of ribosome"/>
    <property type="evidence" value="ECO:0007669"/>
    <property type="project" value="InterPro"/>
</dbReference>
<dbReference type="GO" id="GO:0006412">
    <property type="term" value="P:translation"/>
    <property type="evidence" value="ECO:0007669"/>
    <property type="project" value="InterPro"/>
</dbReference>
<dbReference type="EMBL" id="JAACXV010013921">
    <property type="protein sequence ID" value="KAF7271657.1"/>
    <property type="molecule type" value="Genomic_DNA"/>
</dbReference>
<evidence type="ECO:0000313" key="10">
    <source>
        <dbReference type="Proteomes" id="UP000625711"/>
    </source>
</evidence>
<keyword evidence="5" id="KW-0496">Mitochondrion</keyword>
<evidence type="ECO:0000256" key="2">
    <source>
        <dbReference type="ARBA" id="ARBA00006598"/>
    </source>
</evidence>
<proteinExistence type="inferred from homology"/>
<comment type="similarity">
    <text evidence="2">Belongs to the bacterial ribosomal protein bL35 family.</text>
</comment>
<evidence type="ECO:0000256" key="8">
    <source>
        <dbReference type="ARBA" id="ARBA00035418"/>
    </source>
</evidence>
<dbReference type="InterPro" id="IPR019338">
    <property type="entry name" value="Ribosomal_bL35m"/>
</dbReference>
<dbReference type="Proteomes" id="UP000625711">
    <property type="component" value="Unassembled WGS sequence"/>
</dbReference>
<dbReference type="InterPro" id="IPR037229">
    <property type="entry name" value="Ribosomal_bL35_sf"/>
</dbReference>
<evidence type="ECO:0000256" key="3">
    <source>
        <dbReference type="ARBA" id="ARBA00022946"/>
    </source>
</evidence>
<dbReference type="PANTHER" id="PTHR15909">
    <property type="entry name" value="39S RIBOSOMAL PROTEIN L35, MITOCHONDRIAL"/>
    <property type="match status" value="1"/>
</dbReference>
<accession>A0A834I386</accession>
<reference evidence="9" key="1">
    <citation type="submission" date="2020-08" db="EMBL/GenBank/DDBJ databases">
        <title>Genome sequencing and assembly of the red palm weevil Rhynchophorus ferrugineus.</title>
        <authorList>
            <person name="Dias G.B."/>
            <person name="Bergman C.M."/>
            <person name="Manee M."/>
        </authorList>
    </citation>
    <scope>NUCLEOTIDE SEQUENCE</scope>
    <source>
        <strain evidence="9">AA-2017</strain>
        <tissue evidence="9">Whole larva</tissue>
    </source>
</reference>
<dbReference type="InterPro" id="IPR021137">
    <property type="entry name" value="Ribosomal_bL35-like"/>
</dbReference>
<dbReference type="GO" id="GO:1990904">
    <property type="term" value="C:ribonucleoprotein complex"/>
    <property type="evidence" value="ECO:0007669"/>
    <property type="project" value="UniProtKB-KW"/>
</dbReference>
<gene>
    <name evidence="9" type="ORF">GWI33_015506</name>
</gene>
<evidence type="ECO:0000313" key="9">
    <source>
        <dbReference type="EMBL" id="KAF7271657.1"/>
    </source>
</evidence>
<dbReference type="SUPFAM" id="SSF143034">
    <property type="entry name" value="L35p-like"/>
    <property type="match status" value="1"/>
</dbReference>
<dbReference type="GO" id="GO:0005739">
    <property type="term" value="C:mitochondrion"/>
    <property type="evidence" value="ECO:0007669"/>
    <property type="project" value="UniProtKB-SubCell"/>
</dbReference>
<organism evidence="9 10">
    <name type="scientific">Rhynchophorus ferrugineus</name>
    <name type="common">Red palm weevil</name>
    <name type="synonym">Curculio ferrugineus</name>
    <dbReference type="NCBI Taxonomy" id="354439"/>
    <lineage>
        <taxon>Eukaryota</taxon>
        <taxon>Metazoa</taxon>
        <taxon>Ecdysozoa</taxon>
        <taxon>Arthropoda</taxon>
        <taxon>Hexapoda</taxon>
        <taxon>Insecta</taxon>
        <taxon>Pterygota</taxon>
        <taxon>Neoptera</taxon>
        <taxon>Endopterygota</taxon>
        <taxon>Coleoptera</taxon>
        <taxon>Polyphaga</taxon>
        <taxon>Cucujiformia</taxon>
        <taxon>Curculionidae</taxon>
        <taxon>Dryophthorinae</taxon>
        <taxon>Rhynchophorus</taxon>
    </lineage>
</organism>
<keyword evidence="4" id="KW-0689">Ribosomal protein</keyword>
<comment type="caution">
    <text evidence="9">The sequence shown here is derived from an EMBL/GenBank/DDBJ whole genome shotgun (WGS) entry which is preliminary data.</text>
</comment>
<sequence length="176" mass="21041">MFRTLISAARGAVSTIATNGQKIQNFYQPSLVQQAYQRQFSLLSSQTPCRLFNQPQELKNQVVLTNTRNVTKYSFRKGKRKSVKAVIKRFYRLNWGVWIRTLCGRHKRLWKKSPPRKRRLRQHVFCSASQSMLLDKMVCDYWRKPKYFVDDPYNPYHTREEFSITSRKPKPYFPPE</sequence>
<dbReference type="OrthoDB" id="5847109at2759"/>
<protein>
    <recommendedName>
        <fullName evidence="7">Large ribosomal subunit protein bL35m</fullName>
    </recommendedName>
    <alternativeName>
        <fullName evidence="8">39S ribosomal protein L35, mitochondrial</fullName>
    </alternativeName>
</protein>
<evidence type="ECO:0000256" key="6">
    <source>
        <dbReference type="ARBA" id="ARBA00023274"/>
    </source>
</evidence>
<dbReference type="Pfam" id="PF01632">
    <property type="entry name" value="Ribosomal_L35p"/>
    <property type="match status" value="1"/>
</dbReference>
<dbReference type="GO" id="GO:0005840">
    <property type="term" value="C:ribosome"/>
    <property type="evidence" value="ECO:0007669"/>
    <property type="project" value="UniProtKB-KW"/>
</dbReference>
<keyword evidence="3" id="KW-0809">Transit peptide</keyword>
<evidence type="ECO:0000256" key="4">
    <source>
        <dbReference type="ARBA" id="ARBA00022980"/>
    </source>
</evidence>
<keyword evidence="6" id="KW-0687">Ribonucleoprotein</keyword>
<keyword evidence="10" id="KW-1185">Reference proteome</keyword>
<dbReference type="PANTHER" id="PTHR15909:SF0">
    <property type="entry name" value="LARGE RIBOSOMAL SUBUNIT PROTEIN BL35M"/>
    <property type="match status" value="1"/>
</dbReference>